<gene>
    <name evidence="2" type="primary">ftsL_5</name>
    <name evidence="2" type="ORF">SDC9_35935</name>
</gene>
<keyword evidence="2" id="KW-0132">Cell division</keyword>
<keyword evidence="1" id="KW-0812">Transmembrane</keyword>
<organism evidence="2">
    <name type="scientific">bioreactor metagenome</name>
    <dbReference type="NCBI Taxonomy" id="1076179"/>
    <lineage>
        <taxon>unclassified sequences</taxon>
        <taxon>metagenomes</taxon>
        <taxon>ecological metagenomes</taxon>
    </lineage>
</organism>
<dbReference type="AlphaFoldDB" id="A0A644VGZ2"/>
<comment type="caution">
    <text evidence="2">The sequence shown here is derived from an EMBL/GenBank/DDBJ whole genome shotgun (WGS) entry which is preliminary data.</text>
</comment>
<evidence type="ECO:0000256" key="1">
    <source>
        <dbReference type="SAM" id="Phobius"/>
    </source>
</evidence>
<reference evidence="2" key="1">
    <citation type="submission" date="2019-08" db="EMBL/GenBank/DDBJ databases">
        <authorList>
            <person name="Kucharzyk K."/>
            <person name="Murdoch R.W."/>
            <person name="Higgins S."/>
            <person name="Loffler F."/>
        </authorList>
    </citation>
    <scope>NUCLEOTIDE SEQUENCE</scope>
</reference>
<accession>A0A644VGZ2</accession>
<proteinExistence type="predicted"/>
<feature type="transmembrane region" description="Helical" evidence="1">
    <location>
        <begin position="37"/>
        <end position="59"/>
    </location>
</feature>
<name>A0A644VGZ2_9ZZZZ</name>
<keyword evidence="1" id="KW-1133">Transmembrane helix</keyword>
<protein>
    <submittedName>
        <fullName evidence="2">Cell division protein FtsL</fullName>
    </submittedName>
</protein>
<dbReference type="GO" id="GO:0051301">
    <property type="term" value="P:cell division"/>
    <property type="evidence" value="ECO:0007669"/>
    <property type="project" value="UniProtKB-KW"/>
</dbReference>
<keyword evidence="1" id="KW-0472">Membrane</keyword>
<dbReference type="EMBL" id="VSSQ01000290">
    <property type="protein sequence ID" value="MPL89893.1"/>
    <property type="molecule type" value="Genomic_DNA"/>
</dbReference>
<keyword evidence="2" id="KW-0131">Cell cycle</keyword>
<sequence>MLARQYDSYAWNVDDIDVTPQPIKIKHINYRIFRHQIIALFVVGILCYLGSVMLSEVYVSKTSALVNMKHEEQQLLTKNEALKIDVDRLSNPARIAGLATTKLGMSTARSNIYVQADGKKIAYDGYAYAK</sequence>
<evidence type="ECO:0000313" key="2">
    <source>
        <dbReference type="EMBL" id="MPL89893.1"/>
    </source>
</evidence>